<name>A0A2P6NJE9_9EUKA</name>
<dbReference type="SMART" id="SM00320">
    <property type="entry name" value="WD40"/>
    <property type="match status" value="4"/>
</dbReference>
<dbReference type="SUPFAM" id="SSF50978">
    <property type="entry name" value="WD40 repeat-like"/>
    <property type="match status" value="1"/>
</dbReference>
<dbReference type="PROSITE" id="PS50294">
    <property type="entry name" value="WD_REPEATS_REGION"/>
    <property type="match status" value="1"/>
</dbReference>
<dbReference type="OrthoDB" id="196957at2759"/>
<dbReference type="EMBL" id="MDYQ01000069">
    <property type="protein sequence ID" value="PRP84071.1"/>
    <property type="molecule type" value="Genomic_DNA"/>
</dbReference>
<dbReference type="STRING" id="1890364.A0A2P6NJE9"/>
<proteinExistence type="inferred from homology"/>
<accession>A0A2P6NJE9</accession>
<sequence length="359" mass="40288">MQKGDAPAVHGLTLKARCVAAQVAESDRNSFWVGTLSLKGVNEIQLLDYHEDDHEIRCLGIMSHPAGEIWNLSPCPSDSDRFFTVYQQTASEDDAKFKATLWKCEDNSKITETHLLQLTTLRNINGLIRHVLWDPSETTQSESLVTLSDTCITVLKLGESTASTVGTISDIRGKVLSGAWSPHHGNDIITANENSIRGWDTRTCKETFNIPQAHVPFVRDVDFNPNKDYCIVSGGDDNFIKFWDTRKTGRPVKAQKAHNHWVQNVKYNRYHDQFVLSSSSDCTVSLWSIPSTSSMASNSELSSQMREDKLIENYNNTHEDSVYSVAWSSASPWVFASLSYSGMLVINQVPKSYSDLLRF</sequence>
<dbReference type="PANTHER" id="PTHR14205:SF15">
    <property type="entry name" value="EARP AND GARP COMPLEX-INTERACTING PROTEIN 1"/>
    <property type="match status" value="1"/>
</dbReference>
<organism evidence="6 7">
    <name type="scientific">Planoprotostelium fungivorum</name>
    <dbReference type="NCBI Taxonomy" id="1890364"/>
    <lineage>
        <taxon>Eukaryota</taxon>
        <taxon>Amoebozoa</taxon>
        <taxon>Evosea</taxon>
        <taxon>Variosea</taxon>
        <taxon>Cavosteliida</taxon>
        <taxon>Cavosteliaceae</taxon>
        <taxon>Planoprotostelium</taxon>
    </lineage>
</organism>
<reference evidence="6 7" key="1">
    <citation type="journal article" date="2018" name="Genome Biol. Evol.">
        <title>Multiple Roots of Fruiting Body Formation in Amoebozoa.</title>
        <authorList>
            <person name="Hillmann F."/>
            <person name="Forbes G."/>
            <person name="Novohradska S."/>
            <person name="Ferling I."/>
            <person name="Riege K."/>
            <person name="Groth M."/>
            <person name="Westermann M."/>
            <person name="Marz M."/>
            <person name="Spaller T."/>
            <person name="Winckler T."/>
            <person name="Schaap P."/>
            <person name="Glockner G."/>
        </authorList>
    </citation>
    <scope>NUCLEOTIDE SEQUENCE [LARGE SCALE GENOMIC DNA]</scope>
    <source>
        <strain evidence="6 7">Jena</strain>
    </source>
</reference>
<dbReference type="AlphaFoldDB" id="A0A2P6NJE9"/>
<dbReference type="InterPro" id="IPR001680">
    <property type="entry name" value="WD40_rpt"/>
</dbReference>
<keyword evidence="2 4" id="KW-0853">WD repeat</keyword>
<comment type="caution">
    <text evidence="6">The sequence shown here is derived from an EMBL/GenBank/DDBJ whole genome shotgun (WGS) entry which is preliminary data.</text>
</comment>
<evidence type="ECO:0000256" key="3">
    <source>
        <dbReference type="ARBA" id="ARBA00022737"/>
    </source>
</evidence>
<evidence type="ECO:0000256" key="2">
    <source>
        <dbReference type="ARBA" id="ARBA00022574"/>
    </source>
</evidence>
<protein>
    <recommendedName>
        <fullName evidence="5">EIPR1-like beta-propeller domain-containing protein</fullName>
    </recommendedName>
</protein>
<evidence type="ECO:0000256" key="1">
    <source>
        <dbReference type="ARBA" id="ARBA00005672"/>
    </source>
</evidence>
<feature type="repeat" description="WD" evidence="4">
    <location>
        <begin position="255"/>
        <end position="297"/>
    </location>
</feature>
<dbReference type="PROSITE" id="PS50082">
    <property type="entry name" value="WD_REPEATS_2"/>
    <property type="match status" value="2"/>
</dbReference>
<evidence type="ECO:0000259" key="5">
    <source>
        <dbReference type="Pfam" id="PF23609"/>
    </source>
</evidence>
<dbReference type="InterPro" id="IPR059104">
    <property type="entry name" value="Beta-prop_EIPR1-like"/>
</dbReference>
<dbReference type="InterPro" id="IPR040323">
    <property type="entry name" value="EIPR1"/>
</dbReference>
<dbReference type="Pfam" id="PF23609">
    <property type="entry name" value="Beta-prop_EIPR1"/>
    <property type="match status" value="1"/>
</dbReference>
<dbReference type="FunCoup" id="A0A2P6NJE9">
    <property type="interactions" value="217"/>
</dbReference>
<dbReference type="Proteomes" id="UP000241769">
    <property type="component" value="Unassembled WGS sequence"/>
</dbReference>
<dbReference type="InParanoid" id="A0A2P6NJE9"/>
<dbReference type="GO" id="GO:0016567">
    <property type="term" value="P:protein ubiquitination"/>
    <property type="evidence" value="ECO:0007669"/>
    <property type="project" value="TreeGrafter"/>
</dbReference>
<dbReference type="InterPro" id="IPR019775">
    <property type="entry name" value="WD40_repeat_CS"/>
</dbReference>
<keyword evidence="3" id="KW-0677">Repeat</keyword>
<comment type="similarity">
    <text evidence="1">Belongs to the WD repeat EIPR1 family.</text>
</comment>
<dbReference type="InterPro" id="IPR036322">
    <property type="entry name" value="WD40_repeat_dom_sf"/>
</dbReference>
<dbReference type="Pfam" id="PF00400">
    <property type="entry name" value="WD40"/>
    <property type="match status" value="1"/>
</dbReference>
<feature type="domain" description="EIPR1-like beta-propeller" evidence="5">
    <location>
        <begin position="8"/>
        <end position="287"/>
    </location>
</feature>
<dbReference type="Gene3D" id="2.130.10.10">
    <property type="entry name" value="YVTN repeat-like/Quinoprotein amine dehydrogenase"/>
    <property type="match status" value="1"/>
</dbReference>
<dbReference type="PANTHER" id="PTHR14205">
    <property type="entry name" value="WD-REPEAT PROTEIN"/>
    <property type="match status" value="1"/>
</dbReference>
<evidence type="ECO:0000313" key="7">
    <source>
        <dbReference type="Proteomes" id="UP000241769"/>
    </source>
</evidence>
<dbReference type="InterPro" id="IPR015943">
    <property type="entry name" value="WD40/YVTN_repeat-like_dom_sf"/>
</dbReference>
<feature type="repeat" description="WD" evidence="4">
    <location>
        <begin position="211"/>
        <end position="246"/>
    </location>
</feature>
<dbReference type="PROSITE" id="PS00678">
    <property type="entry name" value="WD_REPEATS_1"/>
    <property type="match status" value="1"/>
</dbReference>
<evidence type="ECO:0000313" key="6">
    <source>
        <dbReference type="EMBL" id="PRP84071.1"/>
    </source>
</evidence>
<evidence type="ECO:0000256" key="4">
    <source>
        <dbReference type="PROSITE-ProRule" id="PRU00221"/>
    </source>
</evidence>
<keyword evidence="7" id="KW-1185">Reference proteome</keyword>
<gene>
    <name evidence="6" type="ORF">PROFUN_04062</name>
</gene>